<evidence type="ECO:0000256" key="1">
    <source>
        <dbReference type="ARBA" id="ARBA00004141"/>
    </source>
</evidence>
<feature type="transmembrane region" description="Helical" evidence="6">
    <location>
        <begin position="123"/>
        <end position="139"/>
    </location>
</feature>
<name>A0ABR1DEU4_NECAM</name>
<comment type="caution">
    <text evidence="7">The sequence shown here is derived from an EMBL/GenBank/DDBJ whole genome shotgun (WGS) entry which is preliminary data.</text>
</comment>
<keyword evidence="2 6" id="KW-0812">Transmembrane</keyword>
<dbReference type="EMBL" id="JAVFWL010000004">
    <property type="protein sequence ID" value="KAK6748997.1"/>
    <property type="molecule type" value="Genomic_DNA"/>
</dbReference>
<comment type="subcellular location">
    <subcellularLocation>
        <location evidence="1">Membrane</location>
        <topology evidence="1">Multi-pass membrane protein</topology>
    </subcellularLocation>
</comment>
<gene>
    <name evidence="7" type="primary">Necator_chrIV.g14839</name>
    <name evidence="7" type="ORF">RB195_001544</name>
</gene>
<feature type="transmembrane region" description="Helical" evidence="6">
    <location>
        <begin position="92"/>
        <end position="111"/>
    </location>
</feature>
<dbReference type="PANTHER" id="PTHR12859:SF0">
    <property type="entry name" value="PRA1 FAMILY PROTEIN"/>
    <property type="match status" value="1"/>
</dbReference>
<organism evidence="7 8">
    <name type="scientific">Necator americanus</name>
    <name type="common">Human hookworm</name>
    <dbReference type="NCBI Taxonomy" id="51031"/>
    <lineage>
        <taxon>Eukaryota</taxon>
        <taxon>Metazoa</taxon>
        <taxon>Ecdysozoa</taxon>
        <taxon>Nematoda</taxon>
        <taxon>Chromadorea</taxon>
        <taxon>Rhabditida</taxon>
        <taxon>Rhabditina</taxon>
        <taxon>Rhabditomorpha</taxon>
        <taxon>Strongyloidea</taxon>
        <taxon>Ancylostomatidae</taxon>
        <taxon>Bunostominae</taxon>
        <taxon>Necator</taxon>
    </lineage>
</organism>
<feature type="transmembrane region" description="Helical" evidence="6">
    <location>
        <begin position="145"/>
        <end position="165"/>
    </location>
</feature>
<evidence type="ECO:0000256" key="2">
    <source>
        <dbReference type="ARBA" id="ARBA00022692"/>
    </source>
</evidence>
<keyword evidence="3 6" id="KW-1133">Transmembrane helix</keyword>
<keyword evidence="8" id="KW-1185">Reference proteome</keyword>
<protein>
    <recommendedName>
        <fullName evidence="9">PRA1 family protein</fullName>
    </recommendedName>
</protein>
<dbReference type="PANTHER" id="PTHR12859">
    <property type="entry name" value="PRA1 PROTEIN"/>
    <property type="match status" value="1"/>
</dbReference>
<dbReference type="Proteomes" id="UP001303046">
    <property type="component" value="Unassembled WGS sequence"/>
</dbReference>
<accession>A0ABR1DEU4</accession>
<evidence type="ECO:0000313" key="8">
    <source>
        <dbReference type="Proteomes" id="UP001303046"/>
    </source>
</evidence>
<reference evidence="7 8" key="1">
    <citation type="submission" date="2023-08" db="EMBL/GenBank/DDBJ databases">
        <title>A Necator americanus chromosomal reference genome.</title>
        <authorList>
            <person name="Ilik V."/>
            <person name="Petrzelkova K.J."/>
            <person name="Pardy F."/>
            <person name="Fuh T."/>
            <person name="Niatou-Singa F.S."/>
            <person name="Gouil Q."/>
            <person name="Baker L."/>
            <person name="Ritchie M.E."/>
            <person name="Jex A.R."/>
            <person name="Gazzola D."/>
            <person name="Li H."/>
            <person name="Toshio Fujiwara R."/>
            <person name="Zhan B."/>
            <person name="Aroian R.V."/>
            <person name="Pafco B."/>
            <person name="Schwarz E.M."/>
        </authorList>
    </citation>
    <scope>NUCLEOTIDE SEQUENCE [LARGE SCALE GENOMIC DNA]</scope>
    <source>
        <strain evidence="7 8">Aroian</strain>
        <tissue evidence="7">Whole animal</tissue>
    </source>
</reference>
<evidence type="ECO:0000256" key="5">
    <source>
        <dbReference type="SAM" id="MobiDB-lite"/>
    </source>
</evidence>
<keyword evidence="4 6" id="KW-0472">Membrane</keyword>
<feature type="transmembrane region" description="Helical" evidence="6">
    <location>
        <begin position="66"/>
        <end position="86"/>
    </location>
</feature>
<dbReference type="InterPro" id="IPR004895">
    <property type="entry name" value="Prenylated_rab_accept_PRA1"/>
</dbReference>
<evidence type="ECO:0000256" key="4">
    <source>
        <dbReference type="ARBA" id="ARBA00023136"/>
    </source>
</evidence>
<evidence type="ECO:0000256" key="6">
    <source>
        <dbReference type="SAM" id="Phobius"/>
    </source>
</evidence>
<sequence length="456" mass="51676">MQLYPSSMYRMSENAATPPEAIFRLGNGVELPPFRTVSDFILGKARFELPPYNDLPRWNNRIVSNLLYYQTNYFVIFAVLVILQSFFNSQDLALGLAAIVVVAAVVIFAISDNPSFYQTRRDHPLLTLGAIIVACYFFIQVLPSVLTVLFSVLFPLFIILCHASIRLRDFMSKVTQTAEKLGLRTTVMGRILETFFLFIGSKQHESWCNCVCGFFRGGAVRSVLEPLLAPSIAVVCNELPHGPLTFCFRLPAALCKPIENVVSCENTHCFRGICVWDLSRDGDLFQPIEDMCDHDRLCQNCDEGASTNTQEDTDYSDDHGYHTPKNIFNTEMSRLSQMQLSYVQHTPPSPESGTEDEENQYSTIKKCPLRSSMVRNLETLIQKNATAAQQKTRSVFYNDISMDNMLKELENAPLTKKLSLLARLRDTDHVDVALFICFVLLVVFGFFGFYILLNEF</sequence>
<evidence type="ECO:0008006" key="9">
    <source>
        <dbReference type="Google" id="ProtNLM"/>
    </source>
</evidence>
<evidence type="ECO:0000256" key="3">
    <source>
        <dbReference type="ARBA" id="ARBA00022989"/>
    </source>
</evidence>
<feature type="transmembrane region" description="Helical" evidence="6">
    <location>
        <begin position="432"/>
        <end position="453"/>
    </location>
</feature>
<evidence type="ECO:0000313" key="7">
    <source>
        <dbReference type="EMBL" id="KAK6748997.1"/>
    </source>
</evidence>
<dbReference type="Pfam" id="PF03208">
    <property type="entry name" value="PRA1"/>
    <property type="match status" value="1"/>
</dbReference>
<proteinExistence type="predicted"/>
<feature type="region of interest" description="Disordered" evidence="5">
    <location>
        <begin position="343"/>
        <end position="362"/>
    </location>
</feature>